<sequence>MARRRKVPHIVFGIMIGVILYVSVRNINRHTSEMCKPTADTVRRKIADPEALIRENVEEQLVFVGVMTAAKYLETRAKTVYETWGKNVPGQMVFFSSEYSQTNSVPLIPLSGVDDSYPPQKKSFFMLKYMHDHFIDKFEWFIRADDDVYMRTDRLENLLRSVDSRKPWFIGQTGRGNSEEFGLLSLESDENFCMGGPGVIFSRETLRRIAPYIEECLMNLYTTHEDVEVGRCVRKFAGISCTWSYEAGHNFKAREVLSFFVVSSS</sequence>
<evidence type="ECO:0000313" key="2">
    <source>
        <dbReference type="Proteomes" id="UP001056778"/>
    </source>
</evidence>
<keyword evidence="2" id="KW-1185">Reference proteome</keyword>
<dbReference type="EMBL" id="CM043021">
    <property type="protein sequence ID" value="KAI4458338.1"/>
    <property type="molecule type" value="Genomic_DNA"/>
</dbReference>
<reference evidence="1" key="1">
    <citation type="submission" date="2022-04" db="EMBL/GenBank/DDBJ databases">
        <title>Chromosome-scale genome assembly of Holotrichia oblita Faldermann.</title>
        <authorList>
            <person name="Rongchong L."/>
        </authorList>
    </citation>
    <scope>NUCLEOTIDE SEQUENCE</scope>
    <source>
        <strain evidence="1">81SQS9</strain>
    </source>
</reference>
<evidence type="ECO:0000313" key="1">
    <source>
        <dbReference type="EMBL" id="KAI4458338.1"/>
    </source>
</evidence>
<protein>
    <submittedName>
        <fullName evidence="1">Chondroitin synthase</fullName>
    </submittedName>
</protein>
<gene>
    <name evidence="1" type="ORF">MML48_7g00012167</name>
</gene>
<comment type="caution">
    <text evidence="1">The sequence shown here is derived from an EMBL/GenBank/DDBJ whole genome shotgun (WGS) entry which is preliminary data.</text>
</comment>
<accession>A0ACB9SSQ1</accession>
<name>A0ACB9SSQ1_HOLOL</name>
<dbReference type="Proteomes" id="UP001056778">
    <property type="component" value="Chromosome 7"/>
</dbReference>
<proteinExistence type="predicted"/>
<organism evidence="1 2">
    <name type="scientific">Holotrichia oblita</name>
    <name type="common">Chafer beetle</name>
    <dbReference type="NCBI Taxonomy" id="644536"/>
    <lineage>
        <taxon>Eukaryota</taxon>
        <taxon>Metazoa</taxon>
        <taxon>Ecdysozoa</taxon>
        <taxon>Arthropoda</taxon>
        <taxon>Hexapoda</taxon>
        <taxon>Insecta</taxon>
        <taxon>Pterygota</taxon>
        <taxon>Neoptera</taxon>
        <taxon>Endopterygota</taxon>
        <taxon>Coleoptera</taxon>
        <taxon>Polyphaga</taxon>
        <taxon>Scarabaeiformia</taxon>
        <taxon>Scarabaeidae</taxon>
        <taxon>Melolonthinae</taxon>
        <taxon>Holotrichia</taxon>
    </lineage>
</organism>